<dbReference type="EMBL" id="SZPV01000023">
    <property type="protein sequence ID" value="TKI63034.1"/>
    <property type="molecule type" value="Genomic_DNA"/>
</dbReference>
<evidence type="ECO:0008006" key="3">
    <source>
        <dbReference type="Google" id="ProtNLM"/>
    </source>
</evidence>
<accession>A0ABY2T9Y2</accession>
<comment type="caution">
    <text evidence="1">The sequence shown here is derived from an EMBL/GenBank/DDBJ whole genome shotgun (WGS) entry which is preliminary data.</text>
</comment>
<protein>
    <recommendedName>
        <fullName evidence="3">CRISPR-associated protein Cas2</fullName>
    </recommendedName>
</protein>
<dbReference type="RefSeq" id="WP_025218450.1">
    <property type="nucleotide sequence ID" value="NZ_CP006837.1"/>
</dbReference>
<gene>
    <name evidence="1" type="ORF">FC752_12070</name>
</gene>
<proteinExistence type="predicted"/>
<evidence type="ECO:0000313" key="2">
    <source>
        <dbReference type="Proteomes" id="UP000308539"/>
    </source>
</evidence>
<name>A0ABY2T9Y2_9BACI</name>
<organism evidence="1 2">
    <name type="scientific">Lysinibacillus varians</name>
    <dbReference type="NCBI Taxonomy" id="1145276"/>
    <lineage>
        <taxon>Bacteria</taxon>
        <taxon>Bacillati</taxon>
        <taxon>Bacillota</taxon>
        <taxon>Bacilli</taxon>
        <taxon>Bacillales</taxon>
        <taxon>Bacillaceae</taxon>
        <taxon>Lysinibacillus</taxon>
    </lineage>
</organism>
<sequence>MAVYSVTYDLNKDGQNYPDLIKKLETFQHCKYQKSAWLVKSNLSAQGLYEQLKPYLDTNDFILVIAVTNQYYGWLPEKKWEEIRALFN</sequence>
<keyword evidence="2" id="KW-1185">Reference proteome</keyword>
<dbReference type="Proteomes" id="UP000308539">
    <property type="component" value="Unassembled WGS sequence"/>
</dbReference>
<reference evidence="1 2" key="1">
    <citation type="submission" date="2019-04" db="EMBL/GenBank/DDBJ databases">
        <title>Lysinibacillus genome sequencing.</title>
        <authorList>
            <person name="Dunlap C."/>
        </authorList>
    </citation>
    <scope>NUCLEOTIDE SEQUENCE [LARGE SCALE GENOMIC DNA]</scope>
    <source>
        <strain evidence="1 2">NBRC 109424</strain>
    </source>
</reference>
<evidence type="ECO:0000313" key="1">
    <source>
        <dbReference type="EMBL" id="TKI63034.1"/>
    </source>
</evidence>